<reference evidence="1 2" key="1">
    <citation type="submission" date="2012-11" db="EMBL/GenBank/DDBJ databases">
        <title>Whole genome sequence of Gluconacetobacter europaeus NBRC3261.</title>
        <authorList>
            <person name="Azuma Y."/>
            <person name="Higashiura N."/>
            <person name="Hirakawa H."/>
            <person name="Matsushita K."/>
        </authorList>
    </citation>
    <scope>NUCLEOTIDE SEQUENCE [LARGE SCALE GENOMIC DNA]</scope>
    <source>
        <strain evidence="1 2">NBRC 3261</strain>
    </source>
</reference>
<dbReference type="InterPro" id="IPR036390">
    <property type="entry name" value="WH_DNA-bd_sf"/>
</dbReference>
<dbReference type="PANTHER" id="PTHR33221">
    <property type="entry name" value="WINGED HELIX-TURN-HELIX TRANSCRIPTIONAL REGULATOR, RRF2 FAMILY"/>
    <property type="match status" value="1"/>
</dbReference>
<dbReference type="GO" id="GO:0005829">
    <property type="term" value="C:cytosol"/>
    <property type="evidence" value="ECO:0007669"/>
    <property type="project" value="TreeGrafter"/>
</dbReference>
<dbReference type="Pfam" id="PF02082">
    <property type="entry name" value="Rrf2"/>
    <property type="match status" value="1"/>
</dbReference>
<evidence type="ECO:0000313" key="1">
    <source>
        <dbReference type="EMBL" id="GAN95174.1"/>
    </source>
</evidence>
<dbReference type="InterPro" id="IPR030489">
    <property type="entry name" value="TR_Rrf2-type_CS"/>
</dbReference>
<dbReference type="Proteomes" id="UP000032675">
    <property type="component" value="Unassembled WGS sequence"/>
</dbReference>
<dbReference type="PROSITE" id="PS01332">
    <property type="entry name" value="HTH_RRF2_1"/>
    <property type="match status" value="1"/>
</dbReference>
<dbReference type="GO" id="GO:0003700">
    <property type="term" value="F:DNA-binding transcription factor activity"/>
    <property type="evidence" value="ECO:0007669"/>
    <property type="project" value="TreeGrafter"/>
</dbReference>
<dbReference type="PANTHER" id="PTHR33221:SF15">
    <property type="entry name" value="HTH-TYPE TRANSCRIPTIONAL REGULATOR YWGB-RELATED"/>
    <property type="match status" value="1"/>
</dbReference>
<dbReference type="InterPro" id="IPR036388">
    <property type="entry name" value="WH-like_DNA-bd_sf"/>
</dbReference>
<proteinExistence type="predicted"/>
<name>A0A0D6PVF7_KOMEU</name>
<dbReference type="AlphaFoldDB" id="A0A0D6PVF7"/>
<gene>
    <name evidence="1" type="ORF">Geu3261_0014_023</name>
</gene>
<accession>A0A0D6PVF7</accession>
<dbReference type="EMBL" id="BANI01000014">
    <property type="protein sequence ID" value="GAN95174.1"/>
    <property type="molecule type" value="Genomic_DNA"/>
</dbReference>
<dbReference type="InterPro" id="IPR000944">
    <property type="entry name" value="Tscrpt_reg_Rrf2"/>
</dbReference>
<dbReference type="GeneID" id="79188660"/>
<evidence type="ECO:0000313" key="2">
    <source>
        <dbReference type="Proteomes" id="UP000032675"/>
    </source>
</evidence>
<dbReference type="RefSeq" id="WP_026018474.1">
    <property type="nucleotide sequence ID" value="NZ_BANI01000014.1"/>
</dbReference>
<comment type="caution">
    <text evidence="1">The sequence shown here is derived from an EMBL/GenBank/DDBJ whole genome shotgun (WGS) entry which is preliminary data.</text>
</comment>
<organism evidence="1 2">
    <name type="scientific">Komagataeibacter europaeus NBRC 3261</name>
    <dbReference type="NCBI Taxonomy" id="1234669"/>
    <lineage>
        <taxon>Bacteria</taxon>
        <taxon>Pseudomonadati</taxon>
        <taxon>Pseudomonadota</taxon>
        <taxon>Alphaproteobacteria</taxon>
        <taxon>Acetobacterales</taxon>
        <taxon>Acetobacteraceae</taxon>
        <taxon>Komagataeibacter</taxon>
    </lineage>
</organism>
<dbReference type="Gene3D" id="1.10.10.10">
    <property type="entry name" value="Winged helix-like DNA-binding domain superfamily/Winged helix DNA-binding domain"/>
    <property type="match status" value="1"/>
</dbReference>
<protein>
    <submittedName>
        <fullName evidence="1">Transcriptional regulator BadM/Rrf63</fullName>
    </submittedName>
</protein>
<dbReference type="PROSITE" id="PS51197">
    <property type="entry name" value="HTH_RRF2_2"/>
    <property type="match status" value="1"/>
</dbReference>
<dbReference type="SUPFAM" id="SSF46785">
    <property type="entry name" value="Winged helix' DNA-binding domain"/>
    <property type="match status" value="1"/>
</dbReference>
<sequence length="148" mass="16522">MLLRRDRTMIAILIMLDVAFHAGRNGTISAADIAERAGLARRGIEPLLQTLSRSGLLESVRGPRGGYRLGRPRRDILLSDILSVITAEDNTDDGPIGGLFQKVVEPCWQEFDTMLDEECRKISLDDLVRRAEHAGMRRPLPEPITFSI</sequence>